<organism evidence="3 4">
    <name type="scientific">Candidatus Fischerbacteria bacterium RBG_13_37_8</name>
    <dbReference type="NCBI Taxonomy" id="1817863"/>
    <lineage>
        <taxon>Bacteria</taxon>
        <taxon>Candidatus Fischeribacteriota</taxon>
    </lineage>
</organism>
<gene>
    <name evidence="3" type="ORF">A2Y62_10895</name>
</gene>
<dbReference type="InterPro" id="IPR029030">
    <property type="entry name" value="Caspase-like_dom_sf"/>
</dbReference>
<dbReference type="CDD" id="cd00063">
    <property type="entry name" value="FN3"/>
    <property type="match status" value="1"/>
</dbReference>
<dbReference type="Gene3D" id="2.60.40.10">
    <property type="entry name" value="Immunoglobulins"/>
    <property type="match status" value="4"/>
</dbReference>
<dbReference type="InterPro" id="IPR029031">
    <property type="entry name" value="Gingipain_N_sf"/>
</dbReference>
<evidence type="ECO:0000313" key="4">
    <source>
        <dbReference type="Proteomes" id="UP000178943"/>
    </source>
</evidence>
<dbReference type="Gene3D" id="3.40.50.1460">
    <property type="match status" value="1"/>
</dbReference>
<dbReference type="SMART" id="SM00060">
    <property type="entry name" value="FN3"/>
    <property type="match status" value="4"/>
</dbReference>
<dbReference type="Pfam" id="PF00041">
    <property type="entry name" value="fn3"/>
    <property type="match status" value="1"/>
</dbReference>
<dbReference type="GO" id="GO:0006508">
    <property type="term" value="P:proteolysis"/>
    <property type="evidence" value="ECO:0007669"/>
    <property type="project" value="InterPro"/>
</dbReference>
<feature type="domain" description="Fibronectin type-III" evidence="2">
    <location>
        <begin position="984"/>
        <end position="1082"/>
    </location>
</feature>
<dbReference type="PROSITE" id="PS50853">
    <property type="entry name" value="FN3"/>
    <property type="match status" value="2"/>
</dbReference>
<dbReference type="EMBL" id="MFGW01000073">
    <property type="protein sequence ID" value="OGF67047.1"/>
    <property type="molecule type" value="Genomic_DNA"/>
</dbReference>
<name>A0A1F5VUU6_9BACT</name>
<dbReference type="Pfam" id="PF01364">
    <property type="entry name" value="Peptidase_C25"/>
    <property type="match status" value="1"/>
</dbReference>
<reference evidence="3 4" key="1">
    <citation type="journal article" date="2016" name="Nat. Commun.">
        <title>Thousands of microbial genomes shed light on interconnected biogeochemical processes in an aquifer system.</title>
        <authorList>
            <person name="Anantharaman K."/>
            <person name="Brown C.T."/>
            <person name="Hug L.A."/>
            <person name="Sharon I."/>
            <person name="Castelle C.J."/>
            <person name="Probst A.J."/>
            <person name="Thomas B.C."/>
            <person name="Singh A."/>
            <person name="Wilkins M.J."/>
            <person name="Karaoz U."/>
            <person name="Brodie E.L."/>
            <person name="Williams K.H."/>
            <person name="Hubbard S.S."/>
            <person name="Banfield J.F."/>
        </authorList>
    </citation>
    <scope>NUCLEOTIDE SEQUENCE [LARGE SCALE GENOMIC DNA]</scope>
</reference>
<comment type="caution">
    <text evidence="3">The sequence shown here is derived from an EMBL/GenBank/DDBJ whole genome shotgun (WGS) entry which is preliminary data.</text>
</comment>
<sequence>MKILSKQMQGINMVSVKFSIASCILLASLVLLSFVFLSGAQGYVNAPEKQNELIRNFSFSHYTFSWTSGENPLPRINIAGISSVLVNGDFIVPQKIALLATSPNAHVSLELLEQSCREISLAEIAAGFSVAEQRIPVKKFPAVPAALGEDGFLRYQKYQEIRINPIIYRNDTLQFCTSIRIKVSWQDDWSGYEPVLFSEFSFEPTYEMAFINYADSKLYRAKRILPAAQQNSTLLPSSGYKVTINEDGIYRLTYQQLANAGLPVDTIPPRTFQLYNKGQELAIYVLGEEDGKFDTTDYIEFYGLKKRPDPARQTEFESADYTDNNVYWLYYSRTLGKRVQYRSVNPNNGYTVPSYYWYTEYLNEYGFFYSQVWAHGMNHWVWTSEVKGPKDQCTCSPASCNLCPLDGSKPFTIDLAHLYTASPNNAQFTVKLLARSSDDSVNPDHHTIIHINSCANQDNQTWDGKANFYHNFSTPHSCLTASTTVTLELLGDIPTSDCCHDRVALDSITVTYNRLFKALNNAISFSYSSGNWRFKIYEFQNNLLLAYDISDPYNAFFLTNFTVTDSGGGYWKLTFEDSLASIHKYTATSENAVKQPVSIVQDIPSFLKNSYNKADYIIITDDSFIASNELSTFVQWKESKGLHVVTVNITDIYDEFSDGIFDPLAINSFLRYVFDYWQQPIPAFVLIIGDPTYDFKDKRGSTDWFLYTPTLIGDDPNAPSCVFSSDSSLAAVNGDDLLPEFFIGRFSVHLESELQSIVAKVLQYESHTPADINWKDNITMVAGNVYECEFGHDQALERYLCTDLSCTSTLPWDVTKLYASVLNDTQMRDGIKLAINTGTPLLSFCGHGTPPAWGNFWNIDDVYNLTNYDKYVFVVNASCYTGAIHRDQSGSTTFSEVLMEAFTNVNDKGAIAAIAPSSSDSTASVVESLIGLYHETFSRETKDFLVGGIFYRTIIDKMGWGDEARGLILLGDPSINILFPHILTPQNLTATGVNLKVILDWDNNSDPIAGYNAYRCLYHTAGECTTAEEDFEKLNTTPVTQSYFEDTNVVNLTDYYYFVTAVDSNAYESAWSNMANAVPENTMPPSTPTGLTATNPKIGTVINLSWNANPEPDIEGYEIHYGTESQNYTYTMWAGNKVNFSVGALTPYMQYYFALKAKNTSGFFSNFSAEVSAIPTQQGGSQPQKISDLLLSKSTPQNVLLEWSKPLLNEANAPVIIIAYAVYRGQSASFVPDHSNPGQTNSNRIAAINDPEQPFYEDVNAVPSPSNYYYLVSAYDDDWMESSVSTDPPQSIQDLILVKQTPNISFQWSPAIPQPNSWITGYNLYKAMSKSFVPDRTNHTNMHDSATTSPIIDAVLLGDSNNYYFKLLTVDNHGNESIP</sequence>
<evidence type="ECO:0000313" key="3">
    <source>
        <dbReference type="EMBL" id="OGF67047.1"/>
    </source>
</evidence>
<dbReference type="SUPFAM" id="SSF49265">
    <property type="entry name" value="Fibronectin type III"/>
    <property type="match status" value="2"/>
</dbReference>
<evidence type="ECO:0000259" key="2">
    <source>
        <dbReference type="PROSITE" id="PS50853"/>
    </source>
</evidence>
<dbReference type="STRING" id="1817863.A2Y62_10895"/>
<accession>A0A1F5VUU6</accession>
<dbReference type="InterPro" id="IPR013783">
    <property type="entry name" value="Ig-like_fold"/>
</dbReference>
<dbReference type="InterPro" id="IPR038490">
    <property type="entry name" value="Gingipain_propep_sf"/>
</dbReference>
<feature type="domain" description="Fibronectin type-III" evidence="2">
    <location>
        <begin position="1084"/>
        <end position="1179"/>
    </location>
</feature>
<dbReference type="SUPFAM" id="SSF52129">
    <property type="entry name" value="Caspase-like"/>
    <property type="match status" value="1"/>
</dbReference>
<dbReference type="InterPro" id="IPR003961">
    <property type="entry name" value="FN3_dom"/>
</dbReference>
<dbReference type="InterPro" id="IPR001769">
    <property type="entry name" value="Gingipain"/>
</dbReference>
<dbReference type="Gene3D" id="3.40.50.10390">
    <property type="entry name" value="Gingipain r, domain 1"/>
    <property type="match status" value="1"/>
</dbReference>
<protein>
    <recommendedName>
        <fullName evidence="2">Fibronectin type-III domain-containing protein</fullName>
    </recommendedName>
</protein>
<proteinExistence type="predicted"/>
<dbReference type="Proteomes" id="UP000178943">
    <property type="component" value="Unassembled WGS sequence"/>
</dbReference>
<dbReference type="GO" id="GO:0008234">
    <property type="term" value="F:cysteine-type peptidase activity"/>
    <property type="evidence" value="ECO:0007669"/>
    <property type="project" value="InterPro"/>
</dbReference>
<keyword evidence="1" id="KW-0732">Signal</keyword>
<evidence type="ECO:0000256" key="1">
    <source>
        <dbReference type="ARBA" id="ARBA00022729"/>
    </source>
</evidence>
<dbReference type="Gene3D" id="2.60.40.3800">
    <property type="match status" value="1"/>
</dbReference>
<dbReference type="InterPro" id="IPR036116">
    <property type="entry name" value="FN3_sf"/>
</dbReference>